<dbReference type="GO" id="GO:0016020">
    <property type="term" value="C:membrane"/>
    <property type="evidence" value="ECO:0007669"/>
    <property type="project" value="UniProtKB-SubCell"/>
</dbReference>
<keyword evidence="16" id="KW-1185">Reference proteome</keyword>
<evidence type="ECO:0000256" key="7">
    <source>
        <dbReference type="ARBA" id="ARBA00022723"/>
    </source>
</evidence>
<comment type="pathway">
    <text evidence="3">Secondary metabolite biosynthesis; terpenoid biosynthesis.</text>
</comment>
<evidence type="ECO:0000256" key="6">
    <source>
        <dbReference type="ARBA" id="ARBA00022692"/>
    </source>
</evidence>
<dbReference type="GO" id="GO:0020037">
    <property type="term" value="F:heme binding"/>
    <property type="evidence" value="ECO:0007669"/>
    <property type="project" value="InterPro"/>
</dbReference>
<dbReference type="PRINTS" id="PR00465">
    <property type="entry name" value="EP450IV"/>
</dbReference>
<evidence type="ECO:0000256" key="2">
    <source>
        <dbReference type="ARBA" id="ARBA00004370"/>
    </source>
</evidence>
<keyword evidence="12 14" id="KW-0472">Membrane</keyword>
<dbReference type="EMBL" id="KN832120">
    <property type="protein sequence ID" value="KIN93991.1"/>
    <property type="molecule type" value="Genomic_DNA"/>
</dbReference>
<evidence type="ECO:0000256" key="10">
    <source>
        <dbReference type="ARBA" id="ARBA00023004"/>
    </source>
</evidence>
<evidence type="ECO:0000256" key="11">
    <source>
        <dbReference type="ARBA" id="ARBA00023033"/>
    </source>
</evidence>
<dbReference type="SUPFAM" id="SSF48264">
    <property type="entry name" value="Cytochrome P450"/>
    <property type="match status" value="1"/>
</dbReference>
<evidence type="ECO:0000256" key="1">
    <source>
        <dbReference type="ARBA" id="ARBA00001971"/>
    </source>
</evidence>
<evidence type="ECO:0000256" key="5">
    <source>
        <dbReference type="ARBA" id="ARBA00022617"/>
    </source>
</evidence>
<dbReference type="OrthoDB" id="1470350at2759"/>
<dbReference type="GO" id="GO:0016705">
    <property type="term" value="F:oxidoreductase activity, acting on paired donors, with incorporation or reduction of molecular oxygen"/>
    <property type="evidence" value="ECO:0007669"/>
    <property type="project" value="InterPro"/>
</dbReference>
<accession>A0A0C3J8H4</accession>
<dbReference type="GO" id="GO:0004497">
    <property type="term" value="F:monooxygenase activity"/>
    <property type="evidence" value="ECO:0007669"/>
    <property type="project" value="UniProtKB-KW"/>
</dbReference>
<dbReference type="InterPro" id="IPR036396">
    <property type="entry name" value="Cyt_P450_sf"/>
</dbReference>
<dbReference type="PANTHER" id="PTHR24305:SF166">
    <property type="entry name" value="CYTOCHROME P450 12A4, MITOCHONDRIAL-RELATED"/>
    <property type="match status" value="1"/>
</dbReference>
<dbReference type="HOGENOM" id="CLU_001570_5_11_1"/>
<reference evidence="16" key="2">
    <citation type="submission" date="2015-01" db="EMBL/GenBank/DDBJ databases">
        <title>Evolutionary Origins and Diversification of the Mycorrhizal Mutualists.</title>
        <authorList>
            <consortium name="DOE Joint Genome Institute"/>
            <consortium name="Mycorrhizal Genomics Consortium"/>
            <person name="Kohler A."/>
            <person name="Kuo A."/>
            <person name="Nagy L.G."/>
            <person name="Floudas D."/>
            <person name="Copeland A."/>
            <person name="Barry K.W."/>
            <person name="Cichocki N."/>
            <person name="Veneault-Fourrey C."/>
            <person name="LaButti K."/>
            <person name="Lindquist E.A."/>
            <person name="Lipzen A."/>
            <person name="Lundell T."/>
            <person name="Morin E."/>
            <person name="Murat C."/>
            <person name="Riley R."/>
            <person name="Ohm R."/>
            <person name="Sun H."/>
            <person name="Tunlid A."/>
            <person name="Henrissat B."/>
            <person name="Grigoriev I.V."/>
            <person name="Hibbett D.S."/>
            <person name="Martin F."/>
        </authorList>
    </citation>
    <scope>NUCLEOTIDE SEQUENCE [LARGE SCALE GENOMIC DNA]</scope>
    <source>
        <strain evidence="16">Marx 270</strain>
    </source>
</reference>
<keyword evidence="10 13" id="KW-0408">Iron</keyword>
<keyword evidence="6 14" id="KW-0812">Transmembrane</keyword>
<evidence type="ECO:0000313" key="15">
    <source>
        <dbReference type="EMBL" id="KIN93991.1"/>
    </source>
</evidence>
<evidence type="ECO:0000256" key="9">
    <source>
        <dbReference type="ARBA" id="ARBA00023002"/>
    </source>
</evidence>
<dbReference type="InterPro" id="IPR002403">
    <property type="entry name" value="Cyt_P450_E_grp-IV"/>
</dbReference>
<dbReference type="Gene3D" id="1.10.630.10">
    <property type="entry name" value="Cytochrome P450"/>
    <property type="match status" value="1"/>
</dbReference>
<sequence length="546" mass="60900">MDTSVFARIYAKLQKVIRSANAMSVATGIAILWALRISFRIARNNLKTTRLRGPPRKNLIFGWAKDLLYTEDAASMYEVWASEYGVVYEVPTTLGGSKIMLCDPRALAHFYSKESWTYIPIDFELHFMRKNFGNAILCAQREDHKRQRKSLTPAFSHAAIRKLLPVFYNSAHKVKAAWESSIDANDGHSAVIDAQSWMNHVSLDTIGLAGFSHDFGSLDGKTTRVVEVFDTFAGSTMNFPLILLAQVFHLLLYVPTARGDLFGDMSQTLADISRKFLERSKEEKEAGIVDGKDDKSIIGVLLKAKDAGADVQMSVEEVLAQMKLFITAGYETTSVSMTWALLELARNPDIQTKLRTELLAFGSDPTYDQLTNNLPYLDAVVHETLRLHPPLGEFLRQATEDDVIPLSEPVRTKSGRVVNSISVTRGTQIGISTACINRSVAIWGADAKVFRPERWLEEGGIPKKAQEVQGYRHLLTFVDGPRTCLGKAFALAEFKTVMVVLVRSFVFEMRDGPGTQIEMAMGLLPRPRVTGEDGTKLPLRVNRYEG</sequence>
<feature type="binding site" description="axial binding residue" evidence="13">
    <location>
        <position position="484"/>
    </location>
    <ligand>
        <name>heme</name>
        <dbReference type="ChEBI" id="CHEBI:30413"/>
    </ligand>
    <ligandPart>
        <name>Fe</name>
        <dbReference type="ChEBI" id="CHEBI:18248"/>
    </ligandPart>
</feature>
<dbReference type="CDD" id="cd11069">
    <property type="entry name" value="CYP_FUM15-like"/>
    <property type="match status" value="1"/>
</dbReference>
<keyword evidence="5 13" id="KW-0349">Heme</keyword>
<evidence type="ECO:0000256" key="4">
    <source>
        <dbReference type="ARBA" id="ARBA00010617"/>
    </source>
</evidence>
<keyword evidence="11" id="KW-0503">Monooxygenase</keyword>
<proteinExistence type="inferred from homology"/>
<dbReference type="InterPro" id="IPR001128">
    <property type="entry name" value="Cyt_P450"/>
</dbReference>
<evidence type="ECO:0008006" key="17">
    <source>
        <dbReference type="Google" id="ProtNLM"/>
    </source>
</evidence>
<organism evidence="15 16">
    <name type="scientific">Pisolithus tinctorius Marx 270</name>
    <dbReference type="NCBI Taxonomy" id="870435"/>
    <lineage>
        <taxon>Eukaryota</taxon>
        <taxon>Fungi</taxon>
        <taxon>Dikarya</taxon>
        <taxon>Basidiomycota</taxon>
        <taxon>Agaricomycotina</taxon>
        <taxon>Agaricomycetes</taxon>
        <taxon>Agaricomycetidae</taxon>
        <taxon>Boletales</taxon>
        <taxon>Sclerodermatineae</taxon>
        <taxon>Pisolithaceae</taxon>
        <taxon>Pisolithus</taxon>
    </lineage>
</organism>
<dbReference type="PANTHER" id="PTHR24305">
    <property type="entry name" value="CYTOCHROME P450"/>
    <property type="match status" value="1"/>
</dbReference>
<protein>
    <recommendedName>
        <fullName evidence="17">Cytochrome P450</fullName>
    </recommendedName>
</protein>
<name>A0A0C3J8H4_PISTI</name>
<evidence type="ECO:0000256" key="3">
    <source>
        <dbReference type="ARBA" id="ARBA00004721"/>
    </source>
</evidence>
<comment type="cofactor">
    <cofactor evidence="1 13">
        <name>heme</name>
        <dbReference type="ChEBI" id="CHEBI:30413"/>
    </cofactor>
</comment>
<keyword evidence="7 13" id="KW-0479">Metal-binding</keyword>
<evidence type="ECO:0000256" key="12">
    <source>
        <dbReference type="ARBA" id="ARBA00023136"/>
    </source>
</evidence>
<dbReference type="PRINTS" id="PR00385">
    <property type="entry name" value="P450"/>
</dbReference>
<evidence type="ECO:0000256" key="8">
    <source>
        <dbReference type="ARBA" id="ARBA00022989"/>
    </source>
</evidence>
<dbReference type="InParanoid" id="A0A0C3J8H4"/>
<evidence type="ECO:0000256" key="13">
    <source>
        <dbReference type="PIRSR" id="PIRSR602403-1"/>
    </source>
</evidence>
<comment type="subcellular location">
    <subcellularLocation>
        <location evidence="2">Membrane</location>
    </subcellularLocation>
</comment>
<comment type="similarity">
    <text evidence="4">Belongs to the cytochrome P450 family.</text>
</comment>
<dbReference type="Pfam" id="PF00067">
    <property type="entry name" value="p450"/>
    <property type="match status" value="1"/>
</dbReference>
<dbReference type="Proteomes" id="UP000054217">
    <property type="component" value="Unassembled WGS sequence"/>
</dbReference>
<dbReference type="STRING" id="870435.A0A0C3J8H4"/>
<reference evidence="15 16" key="1">
    <citation type="submission" date="2014-04" db="EMBL/GenBank/DDBJ databases">
        <authorList>
            <consortium name="DOE Joint Genome Institute"/>
            <person name="Kuo A."/>
            <person name="Kohler A."/>
            <person name="Costa M.D."/>
            <person name="Nagy L.G."/>
            <person name="Floudas D."/>
            <person name="Copeland A."/>
            <person name="Barry K.W."/>
            <person name="Cichocki N."/>
            <person name="Veneault-Fourrey C."/>
            <person name="LaButti K."/>
            <person name="Lindquist E.A."/>
            <person name="Lipzen A."/>
            <person name="Lundell T."/>
            <person name="Morin E."/>
            <person name="Murat C."/>
            <person name="Sun H."/>
            <person name="Tunlid A."/>
            <person name="Henrissat B."/>
            <person name="Grigoriev I.V."/>
            <person name="Hibbett D.S."/>
            <person name="Martin F."/>
            <person name="Nordberg H.P."/>
            <person name="Cantor M.N."/>
            <person name="Hua S.X."/>
        </authorList>
    </citation>
    <scope>NUCLEOTIDE SEQUENCE [LARGE SCALE GENOMIC DNA]</scope>
    <source>
        <strain evidence="15 16">Marx 270</strain>
    </source>
</reference>
<evidence type="ECO:0000256" key="14">
    <source>
        <dbReference type="SAM" id="Phobius"/>
    </source>
</evidence>
<keyword evidence="9" id="KW-0560">Oxidoreductase</keyword>
<feature type="transmembrane region" description="Helical" evidence="14">
    <location>
        <begin position="20"/>
        <end position="39"/>
    </location>
</feature>
<dbReference type="InterPro" id="IPR050121">
    <property type="entry name" value="Cytochrome_P450_monoxygenase"/>
</dbReference>
<dbReference type="AlphaFoldDB" id="A0A0C3J8H4"/>
<gene>
    <name evidence="15" type="ORF">M404DRAFT_1008629</name>
</gene>
<evidence type="ECO:0000313" key="16">
    <source>
        <dbReference type="Proteomes" id="UP000054217"/>
    </source>
</evidence>
<dbReference type="GO" id="GO:0005506">
    <property type="term" value="F:iron ion binding"/>
    <property type="evidence" value="ECO:0007669"/>
    <property type="project" value="InterPro"/>
</dbReference>
<keyword evidence="8 14" id="KW-1133">Transmembrane helix</keyword>